<dbReference type="GO" id="GO:0005164">
    <property type="term" value="F:tumor necrosis factor receptor binding"/>
    <property type="evidence" value="ECO:0007669"/>
    <property type="project" value="InterPro"/>
</dbReference>
<feature type="domain" description="THD" evidence="9">
    <location>
        <begin position="292"/>
        <end position="438"/>
    </location>
</feature>
<organism evidence="10 11">
    <name type="scientific">Fopius arisanus</name>
    <dbReference type="NCBI Taxonomy" id="64838"/>
    <lineage>
        <taxon>Eukaryota</taxon>
        <taxon>Metazoa</taxon>
        <taxon>Ecdysozoa</taxon>
        <taxon>Arthropoda</taxon>
        <taxon>Hexapoda</taxon>
        <taxon>Insecta</taxon>
        <taxon>Pterygota</taxon>
        <taxon>Neoptera</taxon>
        <taxon>Endopterygota</taxon>
        <taxon>Hymenoptera</taxon>
        <taxon>Apocrita</taxon>
        <taxon>Ichneumonoidea</taxon>
        <taxon>Braconidae</taxon>
        <taxon>Opiinae</taxon>
        <taxon>Fopius</taxon>
    </lineage>
</organism>
<dbReference type="Gene3D" id="2.60.120.40">
    <property type="match status" value="1"/>
</dbReference>
<comment type="subcellular location">
    <subcellularLocation>
        <location evidence="1">Secreted</location>
    </subcellularLocation>
</comment>
<evidence type="ECO:0000256" key="3">
    <source>
        <dbReference type="ARBA" id="ARBA00022514"/>
    </source>
</evidence>
<dbReference type="PROSITE" id="PS00251">
    <property type="entry name" value="THD_1"/>
    <property type="match status" value="1"/>
</dbReference>
<feature type="compositionally biased region" description="Polar residues" evidence="7">
    <location>
        <begin position="163"/>
        <end position="177"/>
    </location>
</feature>
<feature type="region of interest" description="Disordered" evidence="7">
    <location>
        <begin position="133"/>
        <end position="177"/>
    </location>
</feature>
<dbReference type="Proteomes" id="UP000694866">
    <property type="component" value="Unplaced"/>
</dbReference>
<dbReference type="KEGG" id="fas:105269578"/>
<dbReference type="CTD" id="36054"/>
<keyword evidence="3" id="KW-0202">Cytokine</keyword>
<keyword evidence="8" id="KW-0812">Transmembrane</keyword>
<evidence type="ECO:0000256" key="8">
    <source>
        <dbReference type="SAM" id="Phobius"/>
    </source>
</evidence>
<feature type="compositionally biased region" description="Polar residues" evidence="7">
    <location>
        <begin position="230"/>
        <end position="245"/>
    </location>
</feature>
<feature type="compositionally biased region" description="Acidic residues" evidence="7">
    <location>
        <begin position="133"/>
        <end position="143"/>
    </location>
</feature>
<dbReference type="PANTHER" id="PTHR15151:SF24">
    <property type="entry name" value="A PROLIFERATION-INDUCING LIGAND-LIKE PROTEIN-RELATED"/>
    <property type="match status" value="1"/>
</dbReference>
<evidence type="ECO:0000256" key="6">
    <source>
        <dbReference type="ARBA" id="ARBA00023180"/>
    </source>
</evidence>
<evidence type="ECO:0000256" key="4">
    <source>
        <dbReference type="ARBA" id="ARBA00022525"/>
    </source>
</evidence>
<dbReference type="InterPro" id="IPR008983">
    <property type="entry name" value="Tumour_necrosis_fac-like_dom"/>
</dbReference>
<dbReference type="PROSITE" id="PS50049">
    <property type="entry name" value="THD_2"/>
    <property type="match status" value="1"/>
</dbReference>
<keyword evidence="10" id="KW-1185">Reference proteome</keyword>
<name>A0A9R1TF68_9HYME</name>
<dbReference type="OrthoDB" id="6159739at2759"/>
<dbReference type="InterPro" id="IPR021184">
    <property type="entry name" value="TNF_CS"/>
</dbReference>
<protein>
    <submittedName>
        <fullName evidence="11">Uncharacterized protein egr</fullName>
    </submittedName>
</protein>
<gene>
    <name evidence="11" type="primary">egr</name>
</gene>
<dbReference type="InterPro" id="IPR006052">
    <property type="entry name" value="TNF_dom"/>
</dbReference>
<dbReference type="PANTHER" id="PTHR15151">
    <property type="entry name" value="PROTEIN EIGER"/>
    <property type="match status" value="1"/>
</dbReference>
<evidence type="ECO:0000256" key="7">
    <source>
        <dbReference type="SAM" id="MobiDB-lite"/>
    </source>
</evidence>
<dbReference type="SUPFAM" id="SSF49842">
    <property type="entry name" value="TNF-like"/>
    <property type="match status" value="1"/>
</dbReference>
<reference evidence="11" key="1">
    <citation type="submission" date="2025-08" db="UniProtKB">
        <authorList>
            <consortium name="RefSeq"/>
        </authorList>
    </citation>
    <scope>IDENTIFICATION</scope>
    <source>
        <strain evidence="11">USDA-PBARC FA_bdor</strain>
        <tissue evidence="11">Whole organism</tissue>
    </source>
</reference>
<evidence type="ECO:0000256" key="2">
    <source>
        <dbReference type="ARBA" id="ARBA00008670"/>
    </source>
</evidence>
<evidence type="ECO:0000256" key="1">
    <source>
        <dbReference type="ARBA" id="ARBA00004613"/>
    </source>
</evidence>
<keyword evidence="4" id="KW-0964">Secreted</keyword>
<dbReference type="InterPro" id="IPR051748">
    <property type="entry name" value="TNF_Ligand_Superfamily"/>
</dbReference>
<keyword evidence="5" id="KW-1015">Disulfide bond</keyword>
<dbReference type="GO" id="GO:0005125">
    <property type="term" value="F:cytokine activity"/>
    <property type="evidence" value="ECO:0007669"/>
    <property type="project" value="UniProtKB-KW"/>
</dbReference>
<dbReference type="GO" id="GO:0005615">
    <property type="term" value="C:extracellular space"/>
    <property type="evidence" value="ECO:0007669"/>
    <property type="project" value="UniProtKB-KW"/>
</dbReference>
<accession>A0A9R1TF68</accession>
<evidence type="ECO:0000259" key="9">
    <source>
        <dbReference type="PROSITE" id="PS50049"/>
    </source>
</evidence>
<feature type="region of interest" description="Disordered" evidence="7">
    <location>
        <begin position="187"/>
        <end position="206"/>
    </location>
</feature>
<feature type="region of interest" description="Disordered" evidence="7">
    <location>
        <begin position="443"/>
        <end position="462"/>
    </location>
</feature>
<feature type="transmembrane region" description="Helical" evidence="8">
    <location>
        <begin position="68"/>
        <end position="87"/>
    </location>
</feature>
<keyword evidence="8" id="KW-0472">Membrane</keyword>
<evidence type="ECO:0000313" key="11">
    <source>
        <dbReference type="RefSeq" id="XP_011308240.1"/>
    </source>
</evidence>
<dbReference type="RefSeq" id="XP_011308240.1">
    <property type="nucleotide sequence ID" value="XM_011309938.1"/>
</dbReference>
<evidence type="ECO:0000256" key="5">
    <source>
        <dbReference type="ARBA" id="ARBA00023157"/>
    </source>
</evidence>
<proteinExistence type="inferred from homology"/>
<dbReference type="GeneID" id="105269578"/>
<dbReference type="GO" id="GO:0016020">
    <property type="term" value="C:membrane"/>
    <property type="evidence" value="ECO:0007669"/>
    <property type="project" value="InterPro"/>
</dbReference>
<feature type="compositionally biased region" description="Low complexity" evidence="7">
    <location>
        <begin position="144"/>
        <end position="159"/>
    </location>
</feature>
<keyword evidence="6" id="KW-0325">Glycoprotein</keyword>
<comment type="similarity">
    <text evidence="2">Belongs to the tumor necrosis factor family.</text>
</comment>
<keyword evidence="8" id="KW-1133">Transmembrane helix</keyword>
<sequence>MDKMTSVIPGIDRKVRVKGQRNEKVSPSDDSTRAFLNFSRENLNVSQSDIEQGITRKTSKCLKINRQMLLSLLAICLAIVCLAFEAIKIKKIVNNARDIETIKADLQNLKQRIYEENLLEEIRAFEQQLYPDEDDFNDTDLDDYNSNYDDYDANSNNYENDYETTSSMRSQSAVTSRSVPIAGDETILWSHPEPGETGEDESKEQHAKIKRFITEEPPNFLNSEAFRRSGSPSLQDDTNRQSTRANPGGVMFSKKYHDDRRLRMQQKKHDLKKSLETRGKSRRHIRPSRQIFAAHYGADSTLFQGDDEHTGNGRARHNEGIFKAWRSSDWMDDLGMNRYFSLATDGRLTVHETGLYLVYAQIHYLDEHDENGFHLLVNGRPILQCMVYSPGNGHKSRSCFSSQVTYLLSSDRIVLKEVGPARYTLFQPDKSFFGLVKLGDNRQTQNQNKHNSSLHPQTTPVL</sequence>
<dbReference type="Pfam" id="PF00229">
    <property type="entry name" value="TNF"/>
    <property type="match status" value="1"/>
</dbReference>
<dbReference type="GO" id="GO:0006955">
    <property type="term" value="P:immune response"/>
    <property type="evidence" value="ECO:0007669"/>
    <property type="project" value="InterPro"/>
</dbReference>
<evidence type="ECO:0000313" key="10">
    <source>
        <dbReference type="Proteomes" id="UP000694866"/>
    </source>
</evidence>
<feature type="region of interest" description="Disordered" evidence="7">
    <location>
        <begin position="214"/>
        <end position="259"/>
    </location>
</feature>
<dbReference type="AlphaFoldDB" id="A0A9R1TF68"/>